<dbReference type="InterPro" id="IPR010730">
    <property type="entry name" value="HET"/>
</dbReference>
<dbReference type="PANTHER" id="PTHR39596">
    <property type="match status" value="1"/>
</dbReference>
<dbReference type="AlphaFoldDB" id="A0A1Y1Y6F3"/>
<dbReference type="STRING" id="1231657.A0A1Y1Y6F3"/>
<accession>A0A1Y1Y6F3</accession>
<gene>
    <name evidence="2" type="ORF">BCR34DRAFT_608532</name>
</gene>
<organism evidence="2 3">
    <name type="scientific">Clohesyomyces aquaticus</name>
    <dbReference type="NCBI Taxonomy" id="1231657"/>
    <lineage>
        <taxon>Eukaryota</taxon>
        <taxon>Fungi</taxon>
        <taxon>Dikarya</taxon>
        <taxon>Ascomycota</taxon>
        <taxon>Pezizomycotina</taxon>
        <taxon>Dothideomycetes</taxon>
        <taxon>Pleosporomycetidae</taxon>
        <taxon>Pleosporales</taxon>
        <taxon>Lindgomycetaceae</taxon>
        <taxon>Clohesyomyces</taxon>
    </lineage>
</organism>
<dbReference type="Pfam" id="PF06985">
    <property type="entry name" value="HET"/>
    <property type="match status" value="1"/>
</dbReference>
<reference evidence="2 3" key="1">
    <citation type="submission" date="2016-07" db="EMBL/GenBank/DDBJ databases">
        <title>Pervasive Adenine N6-methylation of Active Genes in Fungi.</title>
        <authorList>
            <consortium name="DOE Joint Genome Institute"/>
            <person name="Mondo S.J."/>
            <person name="Dannebaum R.O."/>
            <person name="Kuo R.C."/>
            <person name="Labutti K."/>
            <person name="Haridas S."/>
            <person name="Kuo A."/>
            <person name="Salamov A."/>
            <person name="Ahrendt S.R."/>
            <person name="Lipzen A."/>
            <person name="Sullivan W."/>
            <person name="Andreopoulos W.B."/>
            <person name="Clum A."/>
            <person name="Lindquist E."/>
            <person name="Daum C."/>
            <person name="Ramamoorthy G.K."/>
            <person name="Gryganskyi A."/>
            <person name="Culley D."/>
            <person name="Magnuson J.K."/>
            <person name="James T.Y."/>
            <person name="O'Malley M.A."/>
            <person name="Stajich J.E."/>
            <person name="Spatafora J.W."/>
            <person name="Visel A."/>
            <person name="Grigoriev I.V."/>
        </authorList>
    </citation>
    <scope>NUCLEOTIDE SEQUENCE [LARGE SCALE GENOMIC DNA]</scope>
    <source>
        <strain evidence="2 3">CBS 115471</strain>
    </source>
</reference>
<name>A0A1Y1Y6F3_9PLEO</name>
<dbReference type="Proteomes" id="UP000193144">
    <property type="component" value="Unassembled WGS sequence"/>
</dbReference>
<evidence type="ECO:0000259" key="1">
    <source>
        <dbReference type="Pfam" id="PF06985"/>
    </source>
</evidence>
<evidence type="ECO:0000313" key="2">
    <source>
        <dbReference type="EMBL" id="ORX93549.1"/>
    </source>
</evidence>
<proteinExistence type="predicted"/>
<evidence type="ECO:0000313" key="3">
    <source>
        <dbReference type="Proteomes" id="UP000193144"/>
    </source>
</evidence>
<dbReference type="OrthoDB" id="3940282at2759"/>
<dbReference type="PANTHER" id="PTHR39596:SF2">
    <property type="entry name" value="HET DOMAIN PROTEIN (AFU_ORTHOLOGUE AFUA_1G17550)-RELATED"/>
    <property type="match status" value="1"/>
</dbReference>
<sequence>MEVLTEILAKGETPIIVAKDTPQSGSHLGLTDVSNSLDLEYVAISHAWSDGRGNPSQNTLPLYQLDYLVSKAREVLPNGGPIAIWIDTLCIPIRPNNARKQVVVNIRSVYVKAWAIIVMDKGLEDSDDTS</sequence>
<keyword evidence="3" id="KW-1185">Reference proteome</keyword>
<dbReference type="EMBL" id="MCFA01000336">
    <property type="protein sequence ID" value="ORX93549.1"/>
    <property type="molecule type" value="Genomic_DNA"/>
</dbReference>
<protein>
    <recommendedName>
        <fullName evidence="1">Heterokaryon incompatibility domain-containing protein</fullName>
    </recommendedName>
</protein>
<feature type="domain" description="Heterokaryon incompatibility" evidence="1">
    <location>
        <begin position="41"/>
        <end position="122"/>
    </location>
</feature>
<comment type="caution">
    <text evidence="2">The sequence shown here is derived from an EMBL/GenBank/DDBJ whole genome shotgun (WGS) entry which is preliminary data.</text>
</comment>